<feature type="transmembrane region" description="Helical" evidence="6">
    <location>
        <begin position="268"/>
        <end position="286"/>
    </location>
</feature>
<comment type="subcellular location">
    <subcellularLocation>
        <location evidence="1">Cell membrane</location>
        <topology evidence="1">Multi-pass membrane protein</topology>
    </subcellularLocation>
</comment>
<feature type="domain" description="Major facilitator superfamily (MFS) profile" evidence="7">
    <location>
        <begin position="34"/>
        <end position="446"/>
    </location>
</feature>
<organism evidence="8 9">
    <name type="scientific">Pseudonocardia lutea</name>
    <dbReference type="NCBI Taxonomy" id="2172015"/>
    <lineage>
        <taxon>Bacteria</taxon>
        <taxon>Bacillati</taxon>
        <taxon>Actinomycetota</taxon>
        <taxon>Actinomycetes</taxon>
        <taxon>Pseudonocardiales</taxon>
        <taxon>Pseudonocardiaceae</taxon>
        <taxon>Pseudonocardia</taxon>
    </lineage>
</organism>
<dbReference type="Proteomes" id="UP001596119">
    <property type="component" value="Unassembled WGS sequence"/>
</dbReference>
<evidence type="ECO:0000256" key="2">
    <source>
        <dbReference type="ARBA" id="ARBA00022448"/>
    </source>
</evidence>
<keyword evidence="3 6" id="KW-0812">Transmembrane</keyword>
<keyword evidence="9" id="KW-1185">Reference proteome</keyword>
<dbReference type="SUPFAM" id="SSF103473">
    <property type="entry name" value="MFS general substrate transporter"/>
    <property type="match status" value="1"/>
</dbReference>
<evidence type="ECO:0000256" key="6">
    <source>
        <dbReference type="SAM" id="Phobius"/>
    </source>
</evidence>
<dbReference type="Pfam" id="PF00083">
    <property type="entry name" value="Sugar_tr"/>
    <property type="match status" value="1"/>
</dbReference>
<evidence type="ECO:0000256" key="1">
    <source>
        <dbReference type="ARBA" id="ARBA00004651"/>
    </source>
</evidence>
<feature type="transmembrane region" description="Helical" evidence="6">
    <location>
        <begin position="306"/>
        <end position="326"/>
    </location>
</feature>
<dbReference type="InterPro" id="IPR005828">
    <property type="entry name" value="MFS_sugar_transport-like"/>
</dbReference>
<evidence type="ECO:0000313" key="9">
    <source>
        <dbReference type="Proteomes" id="UP001596119"/>
    </source>
</evidence>
<evidence type="ECO:0000259" key="7">
    <source>
        <dbReference type="PROSITE" id="PS50850"/>
    </source>
</evidence>
<dbReference type="PROSITE" id="PS50850">
    <property type="entry name" value="MFS"/>
    <property type="match status" value="1"/>
</dbReference>
<dbReference type="EMBL" id="JBHSQK010000110">
    <property type="protein sequence ID" value="MFC5952589.1"/>
    <property type="molecule type" value="Genomic_DNA"/>
</dbReference>
<comment type="caution">
    <text evidence="8">The sequence shown here is derived from an EMBL/GenBank/DDBJ whole genome shotgun (WGS) entry which is preliminary data.</text>
</comment>
<dbReference type="PROSITE" id="PS00216">
    <property type="entry name" value="SUGAR_TRANSPORT_1"/>
    <property type="match status" value="1"/>
</dbReference>
<evidence type="ECO:0000256" key="4">
    <source>
        <dbReference type="ARBA" id="ARBA00022989"/>
    </source>
</evidence>
<feature type="transmembrane region" description="Helical" evidence="6">
    <location>
        <begin position="67"/>
        <end position="88"/>
    </location>
</feature>
<feature type="transmembrane region" description="Helical" evidence="6">
    <location>
        <begin position="125"/>
        <end position="148"/>
    </location>
</feature>
<evidence type="ECO:0000313" key="8">
    <source>
        <dbReference type="EMBL" id="MFC5952589.1"/>
    </source>
</evidence>
<dbReference type="PANTHER" id="PTHR23511:SF34">
    <property type="entry name" value="SYNAPTIC VESICLE GLYCOPROTEIN 2"/>
    <property type="match status" value="1"/>
</dbReference>
<reference evidence="9" key="1">
    <citation type="journal article" date="2019" name="Int. J. Syst. Evol. Microbiol.">
        <title>The Global Catalogue of Microorganisms (GCM) 10K type strain sequencing project: providing services to taxonomists for standard genome sequencing and annotation.</title>
        <authorList>
            <consortium name="The Broad Institute Genomics Platform"/>
            <consortium name="The Broad Institute Genome Sequencing Center for Infectious Disease"/>
            <person name="Wu L."/>
            <person name="Ma J."/>
        </authorList>
    </citation>
    <scope>NUCLEOTIDE SEQUENCE [LARGE SCALE GENOMIC DNA]</scope>
    <source>
        <strain evidence="9">CGMCC 4.7397</strain>
    </source>
</reference>
<keyword evidence="4 6" id="KW-1133">Transmembrane helix</keyword>
<dbReference type="InterPro" id="IPR020846">
    <property type="entry name" value="MFS_dom"/>
</dbReference>
<feature type="transmembrane region" description="Helical" evidence="6">
    <location>
        <begin position="357"/>
        <end position="379"/>
    </location>
</feature>
<feature type="transmembrane region" description="Helical" evidence="6">
    <location>
        <begin position="100"/>
        <end position="119"/>
    </location>
</feature>
<dbReference type="InterPro" id="IPR036259">
    <property type="entry name" value="MFS_trans_sf"/>
</dbReference>
<dbReference type="Gene3D" id="1.20.1250.20">
    <property type="entry name" value="MFS general substrate transporter like domains"/>
    <property type="match status" value="1"/>
</dbReference>
<evidence type="ECO:0000256" key="5">
    <source>
        <dbReference type="ARBA" id="ARBA00023136"/>
    </source>
</evidence>
<protein>
    <submittedName>
        <fullName evidence="8">MFS transporter</fullName>
    </submittedName>
</protein>
<name>A0ABW1IIQ8_9PSEU</name>
<feature type="transmembrane region" description="Helical" evidence="6">
    <location>
        <begin position="160"/>
        <end position="181"/>
    </location>
</feature>
<feature type="transmembrane region" description="Helical" evidence="6">
    <location>
        <begin position="423"/>
        <end position="442"/>
    </location>
</feature>
<feature type="transmembrane region" description="Helical" evidence="6">
    <location>
        <begin position="399"/>
        <end position="417"/>
    </location>
</feature>
<accession>A0ABW1IIQ8</accession>
<sequence>MDAPSTAAAPDTRGAELIARFDRLPHMTRAHWGWLPLLGLLSLGDTTDINVLAYAAPAMREHWGVSITQIGNLTSLSLLGMFVGALAGGRLADRFGRKRLVLGGTLLYSMSTIICGLAPNLAVLGLFRTLSGIGIQAVVGVLSVYVAEMYPANVRGRSQAAVLGVGLLGVPFTAVAAKLIIPLDPQSWRWMFVVGAVGLVPAVLGLFLLPESVRWLVASGRNEEADRIVSGLEARYTNELPSPVLAVPSAPPARGRMVELFTGSQRRITIVTALTLVFGIVAFYGFNSWVPTLLVERGYSTDTALIITTVVSIAPPFGALVAMLVTDRWQRRRALAVTSVTIAALMVIFAVTDALWLTVGAGFLIALLLQTNAVTIYAYLPEVFPTSLRASGAGLSNGAGRLAGVGGAALIAAVYGVTGFVGVFLTTALFSLITAVTIGLFGEDTRHRSLR</sequence>
<feature type="transmembrane region" description="Helical" evidence="6">
    <location>
        <begin position="333"/>
        <end position="351"/>
    </location>
</feature>
<gene>
    <name evidence="8" type="ORF">ACFQH9_30450</name>
</gene>
<dbReference type="RefSeq" id="WP_379571616.1">
    <property type="nucleotide sequence ID" value="NZ_JBHSQK010000110.1"/>
</dbReference>
<dbReference type="PANTHER" id="PTHR23511">
    <property type="entry name" value="SYNAPTIC VESICLE GLYCOPROTEIN 2"/>
    <property type="match status" value="1"/>
</dbReference>
<keyword evidence="5 6" id="KW-0472">Membrane</keyword>
<dbReference type="InterPro" id="IPR005829">
    <property type="entry name" value="Sugar_transporter_CS"/>
</dbReference>
<dbReference type="CDD" id="cd17316">
    <property type="entry name" value="MFS_SV2_like"/>
    <property type="match status" value="1"/>
</dbReference>
<evidence type="ECO:0000256" key="3">
    <source>
        <dbReference type="ARBA" id="ARBA00022692"/>
    </source>
</evidence>
<keyword evidence="2" id="KW-0813">Transport</keyword>
<proteinExistence type="predicted"/>
<feature type="transmembrane region" description="Helical" evidence="6">
    <location>
        <begin position="187"/>
        <end position="209"/>
    </location>
</feature>